<comment type="caution">
    <text evidence="1">The sequence shown here is derived from an EMBL/GenBank/DDBJ whole genome shotgun (WGS) entry which is preliminary data.</text>
</comment>
<reference evidence="2" key="1">
    <citation type="journal article" date="2019" name="Int. J. Syst. Evol. Microbiol.">
        <title>The Global Catalogue of Microorganisms (GCM) 10K type strain sequencing project: providing services to taxonomists for standard genome sequencing and annotation.</title>
        <authorList>
            <consortium name="The Broad Institute Genomics Platform"/>
            <consortium name="The Broad Institute Genome Sequencing Center for Infectious Disease"/>
            <person name="Wu L."/>
            <person name="Ma J."/>
        </authorList>
    </citation>
    <scope>NUCLEOTIDE SEQUENCE [LARGE SCALE GENOMIC DNA]</scope>
    <source>
        <strain evidence="2">CGMCC 1.19029</strain>
    </source>
</reference>
<protein>
    <submittedName>
        <fullName evidence="1">CesT family type III secretion system chaperone</fullName>
    </submittedName>
</protein>
<proteinExistence type="predicted"/>
<evidence type="ECO:0000313" key="2">
    <source>
        <dbReference type="Proteomes" id="UP001595756"/>
    </source>
</evidence>
<organism evidence="1 2">
    <name type="scientific">Castellaniella hirudinis</name>
    <dbReference type="NCBI Taxonomy" id="1144617"/>
    <lineage>
        <taxon>Bacteria</taxon>
        <taxon>Pseudomonadati</taxon>
        <taxon>Pseudomonadota</taxon>
        <taxon>Betaproteobacteria</taxon>
        <taxon>Burkholderiales</taxon>
        <taxon>Alcaligenaceae</taxon>
        <taxon>Castellaniella</taxon>
    </lineage>
</organism>
<dbReference type="Proteomes" id="UP001595756">
    <property type="component" value="Unassembled WGS sequence"/>
</dbReference>
<dbReference type="SUPFAM" id="SSF69635">
    <property type="entry name" value="Type III secretory system chaperone-like"/>
    <property type="match status" value="1"/>
</dbReference>
<keyword evidence="2" id="KW-1185">Reference proteome</keyword>
<name>A0ABV8RYH6_9BURK</name>
<dbReference type="EMBL" id="JBHSDY010000003">
    <property type="protein sequence ID" value="MFC4297794.1"/>
    <property type="molecule type" value="Genomic_DNA"/>
</dbReference>
<sequence>MNVPSHPLVADYAARHGILDAVRSDGRLTVLIDDKYRVHLQGARNGWLVINARLCTLPPDGLGRERFLAEIGRQAAGMLSSQASACVVDPDEDALWLQQMVRPDTDAVGVDEAVGGFANALSFWTGTARRVA</sequence>
<evidence type="ECO:0000313" key="1">
    <source>
        <dbReference type="EMBL" id="MFC4297794.1"/>
    </source>
</evidence>
<dbReference type="Gene3D" id="3.30.1460.10">
    <property type="match status" value="1"/>
</dbReference>
<gene>
    <name evidence="1" type="ORF">ACFO0J_07040</name>
</gene>
<dbReference type="RefSeq" id="WP_376812342.1">
    <property type="nucleotide sequence ID" value="NZ_JBHSDY010000003.1"/>
</dbReference>
<accession>A0ABV8RYH6</accession>
<dbReference type="CDD" id="cd17027">
    <property type="entry name" value="T3SC_IA_YscB_AscB-like"/>
    <property type="match status" value="1"/>
</dbReference>